<protein>
    <submittedName>
        <fullName evidence="2">L-lactate dehydrogenase complex protein LldG</fullName>
    </submittedName>
</protein>
<name>A0A1N7N275_9BACL</name>
<evidence type="ECO:0000259" key="1">
    <source>
        <dbReference type="Pfam" id="PF02589"/>
    </source>
</evidence>
<dbReference type="PANTHER" id="PTHR43682:SF1">
    <property type="entry name" value="LACTATE UTILIZATION PROTEIN C"/>
    <property type="match status" value="1"/>
</dbReference>
<organism evidence="2 3">
    <name type="scientific">Alicyclobacillus vulcanalis</name>
    <dbReference type="NCBI Taxonomy" id="252246"/>
    <lineage>
        <taxon>Bacteria</taxon>
        <taxon>Bacillati</taxon>
        <taxon>Bacillota</taxon>
        <taxon>Bacilli</taxon>
        <taxon>Bacillales</taxon>
        <taxon>Alicyclobacillaceae</taxon>
        <taxon>Alicyclobacillus</taxon>
    </lineage>
</organism>
<keyword evidence="3" id="KW-1185">Reference proteome</keyword>
<dbReference type="EMBL" id="FTOO01000007">
    <property type="protein sequence ID" value="SIS92513.1"/>
    <property type="molecule type" value="Genomic_DNA"/>
</dbReference>
<dbReference type="Proteomes" id="UP000186156">
    <property type="component" value="Unassembled WGS sequence"/>
</dbReference>
<dbReference type="InterPro" id="IPR003741">
    <property type="entry name" value="LUD_dom"/>
</dbReference>
<feature type="domain" description="LUD" evidence="1">
    <location>
        <begin position="114"/>
        <end position="217"/>
    </location>
</feature>
<gene>
    <name evidence="2" type="ORF">SAMN05421799_10713</name>
</gene>
<dbReference type="AlphaFoldDB" id="A0A1N7N275"/>
<dbReference type="Gene3D" id="3.40.50.10420">
    <property type="entry name" value="NagB/RpiA/CoA transferase-like"/>
    <property type="match status" value="1"/>
</dbReference>
<dbReference type="PANTHER" id="PTHR43682">
    <property type="entry name" value="LACTATE UTILIZATION PROTEIN C"/>
    <property type="match status" value="1"/>
</dbReference>
<reference evidence="3" key="1">
    <citation type="submission" date="2017-01" db="EMBL/GenBank/DDBJ databases">
        <authorList>
            <person name="Varghese N."/>
            <person name="Submissions S."/>
        </authorList>
    </citation>
    <scope>NUCLEOTIDE SEQUENCE [LARGE SCALE GENOMIC DNA]</scope>
    <source>
        <strain evidence="3">DSM 16176</strain>
    </source>
</reference>
<dbReference type="SUPFAM" id="SSF100950">
    <property type="entry name" value="NagB/RpiA/CoA transferase-like"/>
    <property type="match status" value="1"/>
</dbReference>
<sequence>MDRAAFLANIAARLGRNPGAPPAHRDAVGAPDFWAHRTSSREEIVETFCARFQALAGEIVRCEDEIAVRRALDETLGHLHARSIGAWGREAPWPADVEPVLAKWQVRRFGEAPVTDIDVGITGARFGVADTGTLVLTTGGAAGRTVHQVPLVHIVIMREEQIVQSLGDVMARLRHDAQVHRLPAYVHFISGPSRSSDIENDQTIGVHGPARVICFLIRAAGPDAMKQPGRS</sequence>
<dbReference type="STRING" id="252246.SAMN05421799_10713"/>
<dbReference type="OrthoDB" id="9794157at2"/>
<evidence type="ECO:0000313" key="2">
    <source>
        <dbReference type="EMBL" id="SIS92513.1"/>
    </source>
</evidence>
<dbReference type="Pfam" id="PF02589">
    <property type="entry name" value="LUD_dom"/>
    <property type="match status" value="1"/>
</dbReference>
<dbReference type="RefSeq" id="WP_076347289.1">
    <property type="nucleotide sequence ID" value="NZ_FTOO01000007.1"/>
</dbReference>
<dbReference type="InterPro" id="IPR024185">
    <property type="entry name" value="FTHF_cligase-like_sf"/>
</dbReference>
<accession>A0A1N7N275</accession>
<dbReference type="InterPro" id="IPR037171">
    <property type="entry name" value="NagB/RpiA_transferase-like"/>
</dbReference>
<evidence type="ECO:0000313" key="3">
    <source>
        <dbReference type="Proteomes" id="UP000186156"/>
    </source>
</evidence>
<proteinExistence type="predicted"/>